<sequence>MNVSLEYLGEKKFKANTTKSSYFLDCKEITPVEYFATGIIGCTGIDLVVMAEKDGYAVSNYKVSAEIERQMEVPMKFASLHIVYDFEGSFDLVKAKRYILASLESYCTTVNSIRDSVKISYTVIYNGETIADKESIASGSGGNVEIEDGFGGACCS</sequence>
<dbReference type="InterPro" id="IPR003718">
    <property type="entry name" value="OsmC/Ohr_fam"/>
</dbReference>
<accession>A0A1W1EA37</accession>
<evidence type="ECO:0000313" key="1">
    <source>
        <dbReference type="EMBL" id="SFV90717.1"/>
    </source>
</evidence>
<gene>
    <name evidence="1" type="ORF">MNB_SV-4-1433</name>
</gene>
<organism evidence="1">
    <name type="scientific">hydrothermal vent metagenome</name>
    <dbReference type="NCBI Taxonomy" id="652676"/>
    <lineage>
        <taxon>unclassified sequences</taxon>
        <taxon>metagenomes</taxon>
        <taxon>ecological metagenomes</taxon>
    </lineage>
</organism>
<dbReference type="Gene3D" id="3.30.300.20">
    <property type="match status" value="1"/>
</dbReference>
<name>A0A1W1EA37_9ZZZZ</name>
<dbReference type="PANTHER" id="PTHR34352">
    <property type="entry name" value="PROTEIN YHFA"/>
    <property type="match status" value="1"/>
</dbReference>
<dbReference type="AlphaFoldDB" id="A0A1W1EA37"/>
<dbReference type="InterPro" id="IPR015946">
    <property type="entry name" value="KH_dom-like_a/b"/>
</dbReference>
<reference evidence="1" key="1">
    <citation type="submission" date="2016-10" db="EMBL/GenBank/DDBJ databases">
        <authorList>
            <person name="de Groot N.N."/>
        </authorList>
    </citation>
    <scope>NUCLEOTIDE SEQUENCE</scope>
</reference>
<protein>
    <submittedName>
        <fullName evidence="1">OsmC/Ohr family protein</fullName>
    </submittedName>
</protein>
<proteinExistence type="predicted"/>
<dbReference type="Pfam" id="PF02566">
    <property type="entry name" value="OsmC"/>
    <property type="match status" value="1"/>
</dbReference>
<dbReference type="SUPFAM" id="SSF82784">
    <property type="entry name" value="OsmC-like"/>
    <property type="match status" value="1"/>
</dbReference>
<dbReference type="PANTHER" id="PTHR34352:SF1">
    <property type="entry name" value="PROTEIN YHFA"/>
    <property type="match status" value="1"/>
</dbReference>
<dbReference type="EMBL" id="FPIB01000020">
    <property type="protein sequence ID" value="SFV90717.1"/>
    <property type="molecule type" value="Genomic_DNA"/>
</dbReference>
<dbReference type="InterPro" id="IPR036102">
    <property type="entry name" value="OsmC/Ohrsf"/>
</dbReference>